<feature type="domain" description="UBP-type" evidence="1">
    <location>
        <begin position="1"/>
        <end position="88"/>
    </location>
</feature>
<dbReference type="Proteomes" id="UP000242320">
    <property type="component" value="Unassembled WGS sequence"/>
</dbReference>
<dbReference type="PROSITE" id="PS50271">
    <property type="entry name" value="ZF_UBP"/>
    <property type="match status" value="1"/>
</dbReference>
<evidence type="ECO:0000259" key="1">
    <source>
        <dbReference type="PROSITE" id="PS50271"/>
    </source>
</evidence>
<dbReference type="Pfam" id="PF02148">
    <property type="entry name" value="zf-UBP"/>
    <property type="match status" value="1"/>
</dbReference>
<evidence type="ECO:0000313" key="3">
    <source>
        <dbReference type="Proteomes" id="UP000242320"/>
    </source>
</evidence>
<evidence type="ECO:0000313" key="2">
    <source>
        <dbReference type="EMBL" id="OSC32099.1"/>
    </source>
</evidence>
<dbReference type="EMBL" id="NCXM01000002">
    <property type="protein sequence ID" value="OSC32099.1"/>
    <property type="molecule type" value="Genomic_DNA"/>
</dbReference>
<proteinExistence type="predicted"/>
<sequence length="88" mass="10109">MTSTFIDPDLAAIRRVTPRTPDGCEECLRLHTPWLHLRLCLSCGHVGCCDSSPMRHARKHAHTVGHPIVQSFEPGESWRWCYVHEIYV</sequence>
<organism evidence="2 3">
    <name type="scientific">Mycolicibacterium vulneris</name>
    <dbReference type="NCBI Taxonomy" id="547163"/>
    <lineage>
        <taxon>Bacteria</taxon>
        <taxon>Bacillati</taxon>
        <taxon>Actinomycetota</taxon>
        <taxon>Actinomycetes</taxon>
        <taxon>Mycobacteriales</taxon>
        <taxon>Mycobacteriaceae</taxon>
        <taxon>Mycolicibacterium</taxon>
    </lineage>
</organism>
<dbReference type="AlphaFoldDB" id="A0A1X2LDL6"/>
<dbReference type="Gene3D" id="3.30.40.10">
    <property type="entry name" value="Zinc/RING finger domain, C3HC4 (zinc finger)"/>
    <property type="match status" value="1"/>
</dbReference>
<dbReference type="OrthoDB" id="120315at2"/>
<dbReference type="InterPro" id="IPR013083">
    <property type="entry name" value="Znf_RING/FYVE/PHD"/>
</dbReference>
<dbReference type="GO" id="GO:0008270">
    <property type="term" value="F:zinc ion binding"/>
    <property type="evidence" value="ECO:0007669"/>
    <property type="project" value="InterPro"/>
</dbReference>
<dbReference type="RefSeq" id="WP_085288523.1">
    <property type="nucleotide sequence ID" value="NZ_NCXM01000002.1"/>
</dbReference>
<dbReference type="SUPFAM" id="SSF57850">
    <property type="entry name" value="RING/U-box"/>
    <property type="match status" value="1"/>
</dbReference>
<comment type="caution">
    <text evidence="2">The sequence shown here is derived from an EMBL/GenBank/DDBJ whole genome shotgun (WGS) entry which is preliminary data.</text>
</comment>
<reference evidence="2 3" key="1">
    <citation type="submission" date="2017-04" db="EMBL/GenBank/DDBJ databases">
        <title>The new phylogeny of genus Mycobacterium.</title>
        <authorList>
            <person name="Tortoli E."/>
            <person name="Trovato A."/>
            <person name="Cirillo D.M."/>
        </authorList>
    </citation>
    <scope>NUCLEOTIDE SEQUENCE [LARGE SCALE GENOMIC DNA]</scope>
    <source>
        <strain evidence="2 3">DSM 45247</strain>
    </source>
</reference>
<accession>A0A1X2LDL6</accession>
<gene>
    <name evidence="2" type="ORF">B8W69_03145</name>
</gene>
<protein>
    <recommendedName>
        <fullName evidence="1">UBP-type domain-containing protein</fullName>
    </recommendedName>
</protein>
<keyword evidence="3" id="KW-1185">Reference proteome</keyword>
<name>A0A1X2LDL6_9MYCO</name>
<dbReference type="InterPro" id="IPR001607">
    <property type="entry name" value="Znf_UBP"/>
</dbReference>